<sequence>MGGYNSWLGAPVAPEVCGLRDGGCFHRFTGGTIYWSPASGPWSVRGSIAQAWGNYAWERGRLGYPISDERCNLRDGGCVQTYQGGLFYWSGASGANPVWGSIREGYAGVAWENSKLGYPIEGEFCGLRDGGCAQRYQGGLMYWSPASGPRPVWGSIGQGYARVGFETGKLGYPIEGEFCGLRDGGCAQRYQGGLMYWSPASGPAPMWGAISQAYAGAGFETGPLGYPTEGEFCGLRDGGCAQRLQGGMIYWSPPSGSHPVRGAILAGYAAQGWEAGRLGYPTSSEFGTGGTITQNFQGDKLVYNPATGSVDNGAPVLNGEKCVASLYSEGQLTASGEYFNPNAMTAAHKTLPFNTWVRVTNLANGRSVDVRINDRGPYVAGRCIDLSTASFSAIGDPRQGLINVDVTPL</sequence>
<dbReference type="PANTHER" id="PTHR34183:SF8">
    <property type="entry name" value="ENDOLYTIC PEPTIDOGLYCAN TRANSGLYCOSYLASE RLPA-RELATED"/>
    <property type="match status" value="1"/>
</dbReference>
<dbReference type="NCBIfam" id="TIGR00413">
    <property type="entry name" value="rlpA"/>
    <property type="match status" value="1"/>
</dbReference>
<reference evidence="6 7" key="1">
    <citation type="submission" date="2017-07" db="EMBL/GenBank/DDBJ databases">
        <title>Draft whole genome sequences of clinical Proprionibacteriaceae strains.</title>
        <authorList>
            <person name="Bernier A.-M."/>
            <person name="Bernard K."/>
            <person name="Domingo M.-C."/>
        </authorList>
    </citation>
    <scope>NUCLEOTIDE SEQUENCE [LARGE SCALE GENOMIC DNA]</scope>
    <source>
        <strain evidence="6 7">NML 030167</strain>
    </source>
</reference>
<dbReference type="GO" id="GO:0000270">
    <property type="term" value="P:peptidoglycan metabolic process"/>
    <property type="evidence" value="ECO:0007669"/>
    <property type="project" value="UniProtKB-UniRule"/>
</dbReference>
<evidence type="ECO:0000313" key="6">
    <source>
        <dbReference type="EMBL" id="OYO12757.1"/>
    </source>
</evidence>
<protein>
    <recommendedName>
        <fullName evidence="3">Probable endolytic peptidoglycan transglycosylase RlpA</fullName>
        <ecNumber evidence="3">4.2.2.-</ecNumber>
    </recommendedName>
</protein>
<dbReference type="PANTHER" id="PTHR34183">
    <property type="entry name" value="ENDOLYTIC PEPTIDOGLYCAN TRANSGLYCOSYLASE RLPA"/>
    <property type="match status" value="1"/>
</dbReference>
<feature type="domain" description="RlpA-like protein double-psi beta-barrel" evidence="5">
    <location>
        <begin position="323"/>
        <end position="405"/>
    </location>
</feature>
<comment type="function">
    <text evidence="3">Lytic transglycosylase with a strong preference for naked glycan strands that lack stem peptides.</text>
</comment>
<dbReference type="AlphaFoldDB" id="A0A255GA08"/>
<dbReference type="GO" id="GO:0071555">
    <property type="term" value="P:cell wall organization"/>
    <property type="evidence" value="ECO:0007669"/>
    <property type="project" value="UniProtKB-KW"/>
</dbReference>
<dbReference type="Pfam" id="PF08310">
    <property type="entry name" value="LGFP"/>
    <property type="match status" value="5"/>
</dbReference>
<comment type="caution">
    <text evidence="6">The sequence shown here is derived from an EMBL/GenBank/DDBJ whole genome shotgun (WGS) entry which is preliminary data.</text>
</comment>
<dbReference type="InterPro" id="IPR009009">
    <property type="entry name" value="RlpA-like_DPBB"/>
</dbReference>
<keyword evidence="1 3" id="KW-0456">Lyase</keyword>
<proteinExistence type="inferred from homology"/>
<dbReference type="Proteomes" id="UP000215896">
    <property type="component" value="Unassembled WGS sequence"/>
</dbReference>
<accession>A0A255GA08</accession>
<evidence type="ECO:0000256" key="1">
    <source>
        <dbReference type="ARBA" id="ARBA00023239"/>
    </source>
</evidence>
<evidence type="ECO:0000256" key="3">
    <source>
        <dbReference type="HAMAP-Rule" id="MF_02071"/>
    </source>
</evidence>
<dbReference type="Pfam" id="PF03330">
    <property type="entry name" value="DPBB_1"/>
    <property type="match status" value="1"/>
</dbReference>
<organism evidence="6 7">
    <name type="scientific">Enemella evansiae</name>
    <dbReference type="NCBI Taxonomy" id="2016499"/>
    <lineage>
        <taxon>Bacteria</taxon>
        <taxon>Bacillati</taxon>
        <taxon>Actinomycetota</taxon>
        <taxon>Actinomycetes</taxon>
        <taxon>Propionibacteriales</taxon>
        <taxon>Propionibacteriaceae</taxon>
        <taxon>Enemella</taxon>
    </lineage>
</organism>
<name>A0A255GA08_9ACTN</name>
<dbReference type="InterPro" id="IPR012997">
    <property type="entry name" value="RplA"/>
</dbReference>
<dbReference type="GO" id="GO:0008932">
    <property type="term" value="F:lytic endotransglycosylase activity"/>
    <property type="evidence" value="ECO:0007669"/>
    <property type="project" value="UniProtKB-UniRule"/>
</dbReference>
<comment type="similarity">
    <text evidence="3 4">Belongs to the RlpA family.</text>
</comment>
<dbReference type="SUPFAM" id="SSF50685">
    <property type="entry name" value="Barwin-like endoglucanases"/>
    <property type="match status" value="1"/>
</dbReference>
<keyword evidence="7" id="KW-1185">Reference proteome</keyword>
<dbReference type="EC" id="4.2.2.-" evidence="3"/>
<dbReference type="EMBL" id="NMVO01000014">
    <property type="protein sequence ID" value="OYO12757.1"/>
    <property type="molecule type" value="Genomic_DNA"/>
</dbReference>
<evidence type="ECO:0000313" key="7">
    <source>
        <dbReference type="Proteomes" id="UP000215896"/>
    </source>
</evidence>
<gene>
    <name evidence="3" type="primary">rlpA</name>
    <name evidence="6" type="ORF">CGZ94_12700</name>
</gene>
<evidence type="ECO:0000256" key="2">
    <source>
        <dbReference type="ARBA" id="ARBA00023316"/>
    </source>
</evidence>
<dbReference type="InterPro" id="IPR034718">
    <property type="entry name" value="RlpA"/>
</dbReference>
<evidence type="ECO:0000259" key="5">
    <source>
        <dbReference type="Pfam" id="PF03330"/>
    </source>
</evidence>
<keyword evidence="2 3" id="KW-0961">Cell wall biogenesis/degradation</keyword>
<dbReference type="Gene3D" id="2.40.40.10">
    <property type="entry name" value="RlpA-like domain"/>
    <property type="match status" value="1"/>
</dbReference>
<evidence type="ECO:0000256" key="4">
    <source>
        <dbReference type="RuleBase" id="RU003495"/>
    </source>
</evidence>
<dbReference type="CDD" id="cd22268">
    <property type="entry name" value="DPBB_RlpA-like"/>
    <property type="match status" value="1"/>
</dbReference>
<dbReference type="InterPro" id="IPR013207">
    <property type="entry name" value="LGFP"/>
</dbReference>
<dbReference type="InterPro" id="IPR036908">
    <property type="entry name" value="RlpA-like_sf"/>
</dbReference>
<dbReference type="HAMAP" id="MF_02071">
    <property type="entry name" value="RlpA"/>
    <property type="match status" value="1"/>
</dbReference>